<evidence type="ECO:0000256" key="3">
    <source>
        <dbReference type="ARBA" id="ARBA00013347"/>
    </source>
</evidence>
<evidence type="ECO:0000256" key="2">
    <source>
        <dbReference type="ARBA" id="ARBA00009482"/>
    </source>
</evidence>
<feature type="domain" description="DUF1899" evidence="10">
    <location>
        <begin position="4"/>
        <end position="66"/>
    </location>
</feature>
<keyword evidence="6" id="KW-0677">Repeat</keyword>
<proteinExistence type="inferred from homology"/>
<dbReference type="Proteomes" id="UP000046393">
    <property type="component" value="Unplaced"/>
</dbReference>
<evidence type="ECO:0000256" key="9">
    <source>
        <dbReference type="SAM" id="MobiDB-lite"/>
    </source>
</evidence>
<dbReference type="SMART" id="SM01167">
    <property type="entry name" value="DUF1900"/>
    <property type="match status" value="2"/>
</dbReference>
<comment type="similarity">
    <text evidence="2">Belongs to the WD repeat coronin family.</text>
</comment>
<name>A0A158R423_9BILA</name>
<dbReference type="InterPro" id="IPR015505">
    <property type="entry name" value="Coronin"/>
</dbReference>
<sequence length="1002" mass="111142">MSWKIAPSKYKNTTAKAPKKEETLFDVPVGVLLMGNNGIQCSASHMAFGIDGEGGKLGLLPIDARGRRQRSEMKIVCAYSEPLNDFTFFPFESTLLATSSREEKLKIWKCDAGEEFGTLEVPDITIDIGMGGGIECLEPHRNASQLIACGTNIHVALVDVDAQKSAIDMEHYFDERADSMSWSMDGKTLVVIGDKGRRGALYDPRAKDSEVDKFDLHSGSGRESRIVFVDDNQFISSGFTAKRSQEVRICDVRKHGGLVYAQEYASSTGILIPLYDVDTKLLFLVGKGTNKLIITEIQEKSPQISPVYNFVMQSQTIGACLGRKFNLDVMTGEVDRVYQLAKNSITPVPCIVPRRSYRDFHYDLFPDTCGATAGNTSQEWLNGANEKVLVWPKRISLDPAKNEVPLFAGEDVRPSSRPRKLSTGEMLDAEADEENEEGHDAEENVSITLFLHACNIVASLVIVTFRKRKGKGKALRKTQVQKFQRKVFGEEVMRMSPNMVLILNFNINFFKVINEFIYLAERSRVKSIVGVVSKYRHVETVPGAAYGSFTNFRHVNTRVPIESNGFCVSAKYGAVPLSRPAGAVTVVDLSNVMKIPDGVIDSLQNETNLSDMMWNPFDPETLACGLDNGEINFWRIENLETPLVQLEPADTLKVSPNIRIILIRYHPTAADIMAVAVHCEEKSLSVWNTETKECLWETGKAHAEGATLAIAWSTDGSKLASVGRDLKICIFKPQSKQSDPVISQQVLDSPRGARLVFACDDTLLVVSHFTKSSSRQITLLNAENLNVLMTKQVDTSSQPLVPHYDFDSNILFLTGKGDRQITMFEIMPTTPYFLQLTTGTFQQGHQAISLQHKSECDIKAVEFMKGWRLTEKTVEKISFRIPRVKKDAFQCDIFPDALVTWAPSITGADWFNGGSGQPFLTDLCPPGLQRGLFLQYNEIADPSPRKRLRHGSERANHTSTEHATADHTTTEQASTEGAGAEDGVEYAAVGENVSVDLRTVRA</sequence>
<dbReference type="GO" id="GO:0005737">
    <property type="term" value="C:cytoplasm"/>
    <property type="evidence" value="ECO:0007669"/>
    <property type="project" value="UniProtKB-SubCell"/>
</dbReference>
<evidence type="ECO:0000256" key="4">
    <source>
        <dbReference type="ARBA" id="ARBA00022490"/>
    </source>
</evidence>
<evidence type="ECO:0000313" key="11">
    <source>
        <dbReference type="Proteomes" id="UP000046393"/>
    </source>
</evidence>
<dbReference type="InterPro" id="IPR015943">
    <property type="entry name" value="WD40/YVTN_repeat-like_dom_sf"/>
</dbReference>
<dbReference type="SMART" id="SM01166">
    <property type="entry name" value="DUF1899"/>
    <property type="match status" value="2"/>
</dbReference>
<organism evidence="11 12">
    <name type="scientific">Syphacia muris</name>
    <dbReference type="NCBI Taxonomy" id="451379"/>
    <lineage>
        <taxon>Eukaryota</taxon>
        <taxon>Metazoa</taxon>
        <taxon>Ecdysozoa</taxon>
        <taxon>Nematoda</taxon>
        <taxon>Chromadorea</taxon>
        <taxon>Rhabditida</taxon>
        <taxon>Spirurina</taxon>
        <taxon>Oxyuridomorpha</taxon>
        <taxon>Oxyuroidea</taxon>
        <taxon>Oxyuridae</taxon>
        <taxon>Syphacia</taxon>
    </lineage>
</organism>
<dbReference type="SUPFAM" id="SSF50998">
    <property type="entry name" value="Quinoprotein alcohol dehydrogenase-like"/>
    <property type="match status" value="1"/>
</dbReference>
<comment type="function">
    <text evidence="8">F-actin regulator involved in anterograde Golgi to endosome transport: upon ubiquitination via 'Lys-33'-linked ubiquitin chains by the BCR(KLHL20) E3 ubiquitin ligase complex, interacts with EPS15 and localizes to the trans-Golgi network, where it promotes actin polymerization, thereby facilitating post-Golgi trafficking. May play a role in the maintenance of the Golgi apparatus morphology.</text>
</comment>
<dbReference type="STRING" id="451379.A0A158R423"/>
<dbReference type="GO" id="GO:0030036">
    <property type="term" value="P:actin cytoskeleton organization"/>
    <property type="evidence" value="ECO:0007669"/>
    <property type="project" value="UniProtKB-ARBA"/>
</dbReference>
<dbReference type="PANTHER" id="PTHR10856:SF20">
    <property type="entry name" value="CORONIN-7"/>
    <property type="match status" value="1"/>
</dbReference>
<evidence type="ECO:0000256" key="7">
    <source>
        <dbReference type="ARBA" id="ARBA00023203"/>
    </source>
</evidence>
<dbReference type="GO" id="GO:0003779">
    <property type="term" value="F:actin binding"/>
    <property type="evidence" value="ECO:0007669"/>
    <property type="project" value="UniProtKB-KW"/>
</dbReference>
<keyword evidence="11" id="KW-1185">Reference proteome</keyword>
<evidence type="ECO:0000256" key="5">
    <source>
        <dbReference type="ARBA" id="ARBA00022574"/>
    </source>
</evidence>
<dbReference type="SMART" id="SM00320">
    <property type="entry name" value="WD40"/>
    <property type="match status" value="3"/>
</dbReference>
<feature type="compositionally biased region" description="Basic and acidic residues" evidence="9">
    <location>
        <begin position="950"/>
        <end position="969"/>
    </location>
</feature>
<dbReference type="Pfam" id="PF08953">
    <property type="entry name" value="DUF1899"/>
    <property type="match status" value="2"/>
</dbReference>
<keyword evidence="4" id="KW-0963">Cytoplasm</keyword>
<dbReference type="Pfam" id="PF16300">
    <property type="entry name" value="WD40_4"/>
    <property type="match status" value="2"/>
</dbReference>
<feature type="region of interest" description="Disordered" evidence="9">
    <location>
        <begin position="943"/>
        <end position="986"/>
    </location>
</feature>
<evidence type="ECO:0000313" key="12">
    <source>
        <dbReference type="WBParaSite" id="SMUV_0000220601-mRNA-1"/>
    </source>
</evidence>
<evidence type="ECO:0000256" key="1">
    <source>
        <dbReference type="ARBA" id="ARBA00004496"/>
    </source>
</evidence>
<protein>
    <recommendedName>
        <fullName evidence="3">Coronin-7</fullName>
    </recommendedName>
</protein>
<reference evidence="12" key="1">
    <citation type="submission" date="2016-04" db="UniProtKB">
        <authorList>
            <consortium name="WormBaseParasite"/>
        </authorList>
    </citation>
    <scope>IDENTIFICATION</scope>
</reference>
<keyword evidence="5" id="KW-0853">WD repeat</keyword>
<dbReference type="FunFam" id="2.130.10.10:FF:000076">
    <property type="entry name" value="Coronin"/>
    <property type="match status" value="1"/>
</dbReference>
<dbReference type="InterPro" id="IPR001680">
    <property type="entry name" value="WD40_rpt"/>
</dbReference>
<comment type="subcellular location">
    <subcellularLocation>
        <location evidence="1">Cytoplasm</location>
    </subcellularLocation>
</comment>
<evidence type="ECO:0000256" key="8">
    <source>
        <dbReference type="ARBA" id="ARBA00024838"/>
    </source>
</evidence>
<dbReference type="WBParaSite" id="SMUV_0000220601-mRNA-1">
    <property type="protein sequence ID" value="SMUV_0000220601-mRNA-1"/>
    <property type="gene ID" value="SMUV_0000220601"/>
</dbReference>
<evidence type="ECO:0000259" key="10">
    <source>
        <dbReference type="SMART" id="SM01166"/>
    </source>
</evidence>
<evidence type="ECO:0000256" key="6">
    <source>
        <dbReference type="ARBA" id="ARBA00022737"/>
    </source>
</evidence>
<feature type="domain" description="DUF1899" evidence="10">
    <location>
        <begin position="530"/>
        <end position="593"/>
    </location>
</feature>
<dbReference type="PANTHER" id="PTHR10856">
    <property type="entry name" value="CORONIN"/>
    <property type="match status" value="1"/>
</dbReference>
<dbReference type="InterPro" id="IPR011047">
    <property type="entry name" value="Quinoprotein_ADH-like_sf"/>
</dbReference>
<dbReference type="AlphaFoldDB" id="A0A158R423"/>
<dbReference type="InterPro" id="IPR015048">
    <property type="entry name" value="DUF1899"/>
</dbReference>
<dbReference type="Gene3D" id="2.130.10.10">
    <property type="entry name" value="YVTN repeat-like/Quinoprotein amine dehydrogenase"/>
    <property type="match status" value="2"/>
</dbReference>
<accession>A0A158R423</accession>
<keyword evidence="7" id="KW-0009">Actin-binding</keyword>